<dbReference type="PROSITE" id="PS52050">
    <property type="entry name" value="WYL"/>
    <property type="match status" value="1"/>
</dbReference>
<evidence type="ECO:0000313" key="4">
    <source>
        <dbReference type="EMBL" id="SDW74488.1"/>
    </source>
</evidence>
<reference evidence="5 6" key="1">
    <citation type="submission" date="2016-10" db="EMBL/GenBank/DDBJ databases">
        <authorList>
            <person name="de Groot N.N."/>
        </authorList>
    </citation>
    <scope>NUCLEOTIDE SEQUENCE [LARGE SCALE GENOMIC DNA]</scope>
    <source>
        <strain evidence="5 6">CGMCC 1.7059</strain>
    </source>
</reference>
<dbReference type="AlphaFoldDB" id="A0A1H3CCY5"/>
<evidence type="ECO:0000259" key="1">
    <source>
        <dbReference type="Pfam" id="PF13280"/>
    </source>
</evidence>
<name>A0A1H3CCY5_9GAMM</name>
<dbReference type="GO" id="GO:0003677">
    <property type="term" value="F:DNA binding"/>
    <property type="evidence" value="ECO:0007669"/>
    <property type="project" value="UniProtKB-KW"/>
</dbReference>
<gene>
    <name evidence="4" type="ORF">SAMN04487960_10427</name>
    <name evidence="5" type="ORF">SAMN04487960_110126</name>
</gene>
<dbReference type="STRING" id="488533.SAMN04487960_10427"/>
<dbReference type="Pfam" id="PF26107">
    <property type="entry name" value="BrxR_CTD"/>
    <property type="match status" value="1"/>
</dbReference>
<dbReference type="Pfam" id="PF13280">
    <property type="entry name" value="WYL"/>
    <property type="match status" value="1"/>
</dbReference>
<keyword evidence="5" id="KW-0238">DNA-binding</keyword>
<dbReference type="PANTHER" id="PTHR34580">
    <property type="match status" value="1"/>
</dbReference>
<evidence type="ECO:0000259" key="2">
    <source>
        <dbReference type="Pfam" id="PF26107"/>
    </source>
</evidence>
<dbReference type="PANTHER" id="PTHR34580:SF3">
    <property type="entry name" value="PROTEIN PAFB"/>
    <property type="match status" value="1"/>
</dbReference>
<proteinExistence type="predicted"/>
<dbReference type="InterPro" id="IPR016634">
    <property type="entry name" value="CapW-like"/>
</dbReference>
<accession>A0A1H3CCY5</accession>
<feature type="domain" description="DNA-binding transcriptional repressor CapW winged helix-turn-helix" evidence="3">
    <location>
        <begin position="11"/>
        <end position="92"/>
    </location>
</feature>
<evidence type="ECO:0000259" key="3">
    <source>
        <dbReference type="Pfam" id="PF26109"/>
    </source>
</evidence>
<organism evidence="5 6">
    <name type="scientific">Marinobacter mobilis</name>
    <dbReference type="NCBI Taxonomy" id="488533"/>
    <lineage>
        <taxon>Bacteria</taxon>
        <taxon>Pseudomonadati</taxon>
        <taxon>Pseudomonadota</taxon>
        <taxon>Gammaproteobacteria</taxon>
        <taxon>Pseudomonadales</taxon>
        <taxon>Marinobacteraceae</taxon>
        <taxon>Marinobacter</taxon>
    </lineage>
</organism>
<dbReference type="Pfam" id="PF26109">
    <property type="entry name" value="WHD_BrxR"/>
    <property type="match status" value="1"/>
</dbReference>
<feature type="domain" description="WYL" evidence="1">
    <location>
        <begin position="125"/>
        <end position="190"/>
    </location>
</feature>
<dbReference type="PIRSF" id="PIRSF015558">
    <property type="entry name" value="Txn_reg_DeoR_prd"/>
    <property type="match status" value="1"/>
</dbReference>
<dbReference type="EMBL" id="FNNE01000004">
    <property type="protein sequence ID" value="SDW74488.1"/>
    <property type="molecule type" value="Genomic_DNA"/>
</dbReference>
<feature type="domain" description="DNA-binding transcriptional repressor CapW C-terminal dimerisation" evidence="2">
    <location>
        <begin position="213"/>
        <end position="277"/>
    </location>
</feature>
<dbReference type="InterPro" id="IPR059019">
    <property type="entry name" value="WHD_CapW"/>
</dbReference>
<dbReference type="InterPro" id="IPR059020">
    <property type="entry name" value="CapW_CTD"/>
</dbReference>
<dbReference type="EMBL" id="FNNE01000010">
    <property type="protein sequence ID" value="SDX51945.1"/>
    <property type="molecule type" value="Genomic_DNA"/>
</dbReference>
<dbReference type="InterPro" id="IPR051534">
    <property type="entry name" value="CBASS_pafABC_assoc_protein"/>
</dbReference>
<evidence type="ECO:0000313" key="6">
    <source>
        <dbReference type="Proteomes" id="UP000199675"/>
    </source>
</evidence>
<dbReference type="RefSeq" id="WP_091812285.1">
    <property type="nucleotide sequence ID" value="NZ_FNNE01000004.1"/>
</dbReference>
<keyword evidence="6" id="KW-1185">Reference proteome</keyword>
<dbReference type="InterPro" id="IPR026881">
    <property type="entry name" value="WYL_dom"/>
</dbReference>
<sequence>MKKTEWPIRWDLLLRYRLIEIIALWEGRLTTNHICHSFGIGRQQASKDINTYLREVAPGNLVYDRHLKGYVPASDFSPSVTQGHASEYLELVCRHQSLSQTVENLDIELPNSQMLRHPLPLARPEVVRPLIAACRQGRQLKAVYLSMDNPQPEQCLLEPHTLICSDRGWHVRAWCHNQQNFRDFLVSHFRAPISLLPERASHSQLQDQHWNRTVTVIFQPNPRLNSHQRALIADDYHMRNERLELSVRAALMPHLLRQMGLGHENSDPLAQPLALVSDEATQALSGQSPQAAACL</sequence>
<dbReference type="OrthoDB" id="6400324at2"/>
<dbReference type="Proteomes" id="UP000199675">
    <property type="component" value="Unassembled WGS sequence"/>
</dbReference>
<protein>
    <submittedName>
        <fullName evidence="5">Predicted DNA-binding transcriptional regulator YafY, contains an HTH and WYL domains</fullName>
    </submittedName>
</protein>
<evidence type="ECO:0000313" key="5">
    <source>
        <dbReference type="EMBL" id="SDX51945.1"/>
    </source>
</evidence>